<organism evidence="9 10">
    <name type="scientific">Owenia fusiformis</name>
    <name type="common">Polychaete worm</name>
    <dbReference type="NCBI Taxonomy" id="6347"/>
    <lineage>
        <taxon>Eukaryota</taxon>
        <taxon>Metazoa</taxon>
        <taxon>Spiralia</taxon>
        <taxon>Lophotrochozoa</taxon>
        <taxon>Annelida</taxon>
        <taxon>Polychaeta</taxon>
        <taxon>Sedentaria</taxon>
        <taxon>Canalipalpata</taxon>
        <taxon>Sabellida</taxon>
        <taxon>Oweniida</taxon>
        <taxon>Oweniidae</taxon>
        <taxon>Owenia</taxon>
    </lineage>
</organism>
<keyword evidence="5" id="KW-0406">Ion transport</keyword>
<keyword evidence="2" id="KW-0813">Transport</keyword>
<evidence type="ECO:0000256" key="2">
    <source>
        <dbReference type="ARBA" id="ARBA00022448"/>
    </source>
</evidence>
<keyword evidence="7" id="KW-0325">Glycoprotein</keyword>
<dbReference type="GO" id="GO:0015459">
    <property type="term" value="F:potassium channel regulator activity"/>
    <property type="evidence" value="ECO:0007669"/>
    <property type="project" value="TreeGrafter"/>
</dbReference>
<evidence type="ECO:0000256" key="7">
    <source>
        <dbReference type="ARBA" id="ARBA00023180"/>
    </source>
</evidence>
<gene>
    <name evidence="9" type="ORF">OFUS_LOCUS4722</name>
</gene>
<accession>A0A8J1TH79</accession>
<evidence type="ECO:0000313" key="9">
    <source>
        <dbReference type="EMBL" id="CAH1777722.1"/>
    </source>
</evidence>
<dbReference type="PANTHER" id="PTHR10258">
    <property type="entry name" value="CALCIUM-ACTIVATED POTASSIUM CHANNEL SUBUNIT BETA"/>
    <property type="match status" value="1"/>
</dbReference>
<dbReference type="Pfam" id="PF03185">
    <property type="entry name" value="CaKB"/>
    <property type="match status" value="1"/>
</dbReference>
<comment type="caution">
    <text evidence="9">The sequence shown here is derived from an EMBL/GenBank/DDBJ whole genome shotgun (WGS) entry which is preliminary data.</text>
</comment>
<evidence type="ECO:0000256" key="8">
    <source>
        <dbReference type="ARBA" id="ARBA00023303"/>
    </source>
</evidence>
<protein>
    <submittedName>
        <fullName evidence="9">Uncharacterized protein</fullName>
    </submittedName>
</protein>
<keyword evidence="4" id="KW-1133">Transmembrane helix</keyword>
<reference evidence="9" key="1">
    <citation type="submission" date="2022-03" db="EMBL/GenBank/DDBJ databases">
        <authorList>
            <person name="Martin C."/>
        </authorList>
    </citation>
    <scope>NUCLEOTIDE SEQUENCE</scope>
</reference>
<comment type="subcellular location">
    <subcellularLocation>
        <location evidence="1">Membrane</location>
        <topology evidence="1">Multi-pass membrane protein</topology>
    </subcellularLocation>
</comment>
<keyword evidence="10" id="KW-1185">Reference proteome</keyword>
<keyword evidence="3" id="KW-0812">Transmembrane</keyword>
<dbReference type="GO" id="GO:0015269">
    <property type="term" value="F:calcium-activated potassium channel activity"/>
    <property type="evidence" value="ECO:0007669"/>
    <property type="project" value="InterPro"/>
</dbReference>
<dbReference type="AlphaFoldDB" id="A0A8J1TH79"/>
<evidence type="ECO:0000256" key="6">
    <source>
        <dbReference type="ARBA" id="ARBA00023136"/>
    </source>
</evidence>
<evidence type="ECO:0000256" key="1">
    <source>
        <dbReference type="ARBA" id="ARBA00004141"/>
    </source>
</evidence>
<dbReference type="EMBL" id="CAIIXF020000002">
    <property type="protein sequence ID" value="CAH1777722.1"/>
    <property type="molecule type" value="Genomic_DNA"/>
</dbReference>
<dbReference type="PANTHER" id="PTHR10258:SF8">
    <property type="entry name" value="CALCIUM-ACTIVATED POTASSIUM CHANNEL BK ALPHA SUBUNIT DOMAIN-CONTAINING PROTEIN"/>
    <property type="match status" value="1"/>
</dbReference>
<keyword evidence="6" id="KW-0472">Membrane</keyword>
<evidence type="ECO:0000313" key="10">
    <source>
        <dbReference type="Proteomes" id="UP000749559"/>
    </source>
</evidence>
<dbReference type="GO" id="GO:0008076">
    <property type="term" value="C:voltage-gated potassium channel complex"/>
    <property type="evidence" value="ECO:0007669"/>
    <property type="project" value="TreeGrafter"/>
</dbReference>
<sequence>MKGCSNFKTSYIACLFFILTGISLGILIIMCLEYAHPHLTLMSYLHTNCTIASSVYTMTYFCDATMNCVTSCASRYPCLLIHTTVLLENGQWSKMIPVFASDTQKKYASDTDQRCSFSICSIDASDNMLKVIEFRKRQGQTGSVQTCYYDPGDITGGAIFERTTNWVPVFHATVWPSIITAINAIVCIITCHRAWTKSTCVSLRSTFNRSRSSSYACTSTIPPIQVATVSGPGVLPDFLRQQRRLQNKPTVTI</sequence>
<dbReference type="Proteomes" id="UP000749559">
    <property type="component" value="Unassembled WGS sequence"/>
</dbReference>
<keyword evidence="8" id="KW-0407">Ion channel</keyword>
<evidence type="ECO:0000256" key="5">
    <source>
        <dbReference type="ARBA" id="ARBA00023065"/>
    </source>
</evidence>
<evidence type="ECO:0000256" key="3">
    <source>
        <dbReference type="ARBA" id="ARBA00022692"/>
    </source>
</evidence>
<evidence type="ECO:0000256" key="4">
    <source>
        <dbReference type="ARBA" id="ARBA00022989"/>
    </source>
</evidence>
<dbReference type="InterPro" id="IPR003930">
    <property type="entry name" value="K_chnl_Ca-activ_BK_bsu"/>
</dbReference>
<dbReference type="OrthoDB" id="10520735at2759"/>
<proteinExistence type="predicted"/>
<name>A0A8J1TH79_OWEFU</name>
<dbReference type="GO" id="GO:0005513">
    <property type="term" value="P:detection of calcium ion"/>
    <property type="evidence" value="ECO:0007669"/>
    <property type="project" value="TreeGrafter"/>
</dbReference>